<proteinExistence type="predicted"/>
<dbReference type="OrthoDB" id="6182044at2"/>
<evidence type="ECO:0000313" key="2">
    <source>
        <dbReference type="Proteomes" id="UP000214603"/>
    </source>
</evidence>
<accession>A0A225N626</accession>
<dbReference type="AlphaFoldDB" id="A0A225N626"/>
<name>A0A225N626_9BURK</name>
<reference evidence="2" key="1">
    <citation type="submission" date="2017-06" db="EMBL/GenBank/DDBJ databases">
        <title>Herbaspirillum phytohormonus sp. nov., isolated from the root nodule of Robinia pseudoacacia in lead-zinc mine.</title>
        <authorList>
            <person name="Fan M."/>
            <person name="Lin Y."/>
        </authorList>
    </citation>
    <scope>NUCLEOTIDE SEQUENCE [LARGE SCALE GENOMIC DNA]</scope>
    <source>
        <strain evidence="2">SC-089</strain>
    </source>
</reference>
<evidence type="ECO:0000313" key="1">
    <source>
        <dbReference type="EMBL" id="OWT66459.1"/>
    </source>
</evidence>
<comment type="caution">
    <text evidence="1">The sequence shown here is derived from an EMBL/GenBank/DDBJ whole genome shotgun (WGS) entry which is preliminary data.</text>
</comment>
<sequence>MPLTDFASLLAAARQQDEPQRLLFVFAQKELPDQPTAQQRRRFESGQGGSLRPCLCVDKAPEDLTSFAALAAESAATGLAWDVVFISSLAGRGGIAPNPDQADQPLHFMVQAINDGRVDEFIAFDRSGNTLKFI</sequence>
<organism evidence="1 2">
    <name type="scientific">Candidimonas nitroreducens</name>
    <dbReference type="NCBI Taxonomy" id="683354"/>
    <lineage>
        <taxon>Bacteria</taxon>
        <taxon>Pseudomonadati</taxon>
        <taxon>Pseudomonadota</taxon>
        <taxon>Betaproteobacteria</taxon>
        <taxon>Burkholderiales</taxon>
        <taxon>Alcaligenaceae</taxon>
        <taxon>Candidimonas</taxon>
    </lineage>
</organism>
<dbReference type="Proteomes" id="UP000214603">
    <property type="component" value="Unassembled WGS sequence"/>
</dbReference>
<protein>
    <submittedName>
        <fullName evidence="1">Ribonucleotide reductase subunit alpha</fullName>
    </submittedName>
</protein>
<gene>
    <name evidence="1" type="ORF">CEY11_01140</name>
</gene>
<dbReference type="EMBL" id="NJIH01000001">
    <property type="protein sequence ID" value="OWT66459.1"/>
    <property type="molecule type" value="Genomic_DNA"/>
</dbReference>
<keyword evidence="2" id="KW-1185">Reference proteome</keyword>